<organism evidence="2 3">
    <name type="scientific">Homarus americanus</name>
    <name type="common">American lobster</name>
    <dbReference type="NCBI Taxonomy" id="6706"/>
    <lineage>
        <taxon>Eukaryota</taxon>
        <taxon>Metazoa</taxon>
        <taxon>Ecdysozoa</taxon>
        <taxon>Arthropoda</taxon>
        <taxon>Crustacea</taxon>
        <taxon>Multicrustacea</taxon>
        <taxon>Malacostraca</taxon>
        <taxon>Eumalacostraca</taxon>
        <taxon>Eucarida</taxon>
        <taxon>Decapoda</taxon>
        <taxon>Pleocyemata</taxon>
        <taxon>Astacidea</taxon>
        <taxon>Nephropoidea</taxon>
        <taxon>Nephropidae</taxon>
        <taxon>Homarus</taxon>
    </lineage>
</organism>
<dbReference type="AlphaFoldDB" id="A0A8J5NDF3"/>
<feature type="compositionally biased region" description="Polar residues" evidence="1">
    <location>
        <begin position="107"/>
        <end position="125"/>
    </location>
</feature>
<gene>
    <name evidence="2" type="ORF">Hamer_G000426</name>
</gene>
<feature type="region of interest" description="Disordered" evidence="1">
    <location>
        <begin position="38"/>
        <end position="125"/>
    </location>
</feature>
<dbReference type="EMBL" id="JAHLQT010002534">
    <property type="protein sequence ID" value="KAG7177176.1"/>
    <property type="molecule type" value="Genomic_DNA"/>
</dbReference>
<evidence type="ECO:0000313" key="3">
    <source>
        <dbReference type="Proteomes" id="UP000747542"/>
    </source>
</evidence>
<feature type="compositionally biased region" description="Basic and acidic residues" evidence="1">
    <location>
        <begin position="78"/>
        <end position="97"/>
    </location>
</feature>
<protein>
    <submittedName>
        <fullName evidence="2">Uncharacterized protein</fullName>
    </submittedName>
</protein>
<evidence type="ECO:0000313" key="2">
    <source>
        <dbReference type="EMBL" id="KAG7177176.1"/>
    </source>
</evidence>
<keyword evidence="3" id="KW-1185">Reference proteome</keyword>
<proteinExistence type="predicted"/>
<accession>A0A8J5NDF3</accession>
<sequence>MSTLTNSGGEGMILQNMETANISTLGINNPAFVDVLDDASDPTTPSSTTYTSTNIPQPVVNAPVSGSPPDGENTLKIPTEESKDISRLENDKEEGAHGLRVPVVDGKSNNQDARHTISTQVSLGS</sequence>
<evidence type="ECO:0000256" key="1">
    <source>
        <dbReference type="SAM" id="MobiDB-lite"/>
    </source>
</evidence>
<feature type="compositionally biased region" description="Low complexity" evidence="1">
    <location>
        <begin position="41"/>
        <end position="53"/>
    </location>
</feature>
<reference evidence="2" key="1">
    <citation type="journal article" date="2021" name="Sci. Adv.">
        <title>The American lobster genome reveals insights on longevity, neural, and immune adaptations.</title>
        <authorList>
            <person name="Polinski J.M."/>
            <person name="Zimin A.V."/>
            <person name="Clark K.F."/>
            <person name="Kohn A.B."/>
            <person name="Sadowski N."/>
            <person name="Timp W."/>
            <person name="Ptitsyn A."/>
            <person name="Khanna P."/>
            <person name="Romanova D.Y."/>
            <person name="Williams P."/>
            <person name="Greenwood S.J."/>
            <person name="Moroz L.L."/>
            <person name="Walt D.R."/>
            <person name="Bodnar A.G."/>
        </authorList>
    </citation>
    <scope>NUCLEOTIDE SEQUENCE</scope>
    <source>
        <strain evidence="2">GMGI-L3</strain>
    </source>
</reference>
<dbReference type="Proteomes" id="UP000747542">
    <property type="component" value="Unassembled WGS sequence"/>
</dbReference>
<comment type="caution">
    <text evidence="2">The sequence shown here is derived from an EMBL/GenBank/DDBJ whole genome shotgun (WGS) entry which is preliminary data.</text>
</comment>
<name>A0A8J5NDF3_HOMAM</name>